<feature type="compositionally biased region" description="Polar residues" evidence="6">
    <location>
        <begin position="402"/>
        <end position="414"/>
    </location>
</feature>
<dbReference type="PANTHER" id="PTHR13789">
    <property type="entry name" value="MONOOXYGENASE"/>
    <property type="match status" value="1"/>
</dbReference>
<dbReference type="OrthoDB" id="9782160at2"/>
<dbReference type="InterPro" id="IPR002938">
    <property type="entry name" value="FAD-bd"/>
</dbReference>
<dbReference type="PRINTS" id="PR00420">
    <property type="entry name" value="RNGMNOXGNASE"/>
</dbReference>
<keyword evidence="4" id="KW-0560">Oxidoreductase</keyword>
<evidence type="ECO:0000259" key="7">
    <source>
        <dbReference type="Pfam" id="PF01494"/>
    </source>
</evidence>
<dbReference type="InterPro" id="IPR036188">
    <property type="entry name" value="FAD/NAD-bd_sf"/>
</dbReference>
<dbReference type="Pfam" id="PF01494">
    <property type="entry name" value="FAD_binding_3"/>
    <property type="match status" value="1"/>
</dbReference>
<evidence type="ECO:0000256" key="3">
    <source>
        <dbReference type="ARBA" id="ARBA00022827"/>
    </source>
</evidence>
<dbReference type="AlphaFoldDB" id="A0A5S4F497"/>
<evidence type="ECO:0000256" key="4">
    <source>
        <dbReference type="ARBA" id="ARBA00023002"/>
    </source>
</evidence>
<comment type="caution">
    <text evidence="8">The sequence shown here is derived from an EMBL/GenBank/DDBJ whole genome shotgun (WGS) entry which is preliminary data.</text>
</comment>
<proteinExistence type="predicted"/>
<evidence type="ECO:0000313" key="8">
    <source>
        <dbReference type="EMBL" id="TMR10956.1"/>
    </source>
</evidence>
<dbReference type="SUPFAM" id="SSF54373">
    <property type="entry name" value="FAD-linked reductases, C-terminal domain"/>
    <property type="match status" value="1"/>
</dbReference>
<dbReference type="PANTHER" id="PTHR13789:SF318">
    <property type="entry name" value="GERANYLGERANYL DIPHOSPHATE REDUCTASE"/>
    <property type="match status" value="1"/>
</dbReference>
<dbReference type="GO" id="GO:0004497">
    <property type="term" value="F:monooxygenase activity"/>
    <property type="evidence" value="ECO:0007669"/>
    <property type="project" value="UniProtKB-KW"/>
</dbReference>
<keyword evidence="2" id="KW-0285">Flavoprotein</keyword>
<accession>A0A5S4F497</accession>
<feature type="domain" description="FAD-binding" evidence="7">
    <location>
        <begin position="2"/>
        <end position="340"/>
    </location>
</feature>
<keyword evidence="3" id="KW-0274">FAD</keyword>
<sequence>MVGAGIGGLTLGLLLRKHGVEARIYEQASELREVGAAVALAANGTRVLRRLGLGDQLKESSVEPTDVVYRRWASGELIASFPMGPTYNTRYGAEFFGIHRVNLQRILADSWGRDGLHLNSRLQDLEEREDGIRLHFAERAPVVADVVVGADGVRSAVRNWVTGGGPAPTYSGASGFRGLAQVSTLSEMPDPMTIQFWLGPGAYVIHYPISESTINFLAVLPGPTPWPFSTWMTEEPSGTALAAFEGWHPVVREMVASVEQSPRWALFSLPPLQRWTRGHTVLLGDAAHAMLPHQGQGANQAIEDAAVLAALLADTDRSELGDALRRYEMLRRPRTRQLQRSSWDNSEILRLPDGPDAESRDRKLSTLPDQLDWIHGYDIDDLVAPGRSLPFSPSPEHRTSQTRRGSASSLSVLS</sequence>
<evidence type="ECO:0000256" key="6">
    <source>
        <dbReference type="SAM" id="MobiDB-lite"/>
    </source>
</evidence>
<organism evidence="8 9">
    <name type="scientific">Nonomuraea turkmeniaca</name>
    <dbReference type="NCBI Taxonomy" id="103838"/>
    <lineage>
        <taxon>Bacteria</taxon>
        <taxon>Bacillati</taxon>
        <taxon>Actinomycetota</taxon>
        <taxon>Actinomycetes</taxon>
        <taxon>Streptosporangiales</taxon>
        <taxon>Streptosporangiaceae</taxon>
        <taxon>Nonomuraea</taxon>
    </lineage>
</organism>
<evidence type="ECO:0000313" key="9">
    <source>
        <dbReference type="Proteomes" id="UP000309128"/>
    </source>
</evidence>
<evidence type="ECO:0000256" key="2">
    <source>
        <dbReference type="ARBA" id="ARBA00022630"/>
    </source>
</evidence>
<dbReference type="EMBL" id="VCKY01000171">
    <property type="protein sequence ID" value="TMR10956.1"/>
    <property type="molecule type" value="Genomic_DNA"/>
</dbReference>
<dbReference type="Gene3D" id="3.50.50.60">
    <property type="entry name" value="FAD/NAD(P)-binding domain"/>
    <property type="match status" value="1"/>
</dbReference>
<keyword evidence="9" id="KW-1185">Reference proteome</keyword>
<name>A0A5S4F497_9ACTN</name>
<feature type="region of interest" description="Disordered" evidence="6">
    <location>
        <begin position="385"/>
        <end position="414"/>
    </location>
</feature>
<comment type="cofactor">
    <cofactor evidence="1">
        <name>FAD</name>
        <dbReference type="ChEBI" id="CHEBI:57692"/>
    </cofactor>
</comment>
<evidence type="ECO:0000256" key="1">
    <source>
        <dbReference type="ARBA" id="ARBA00001974"/>
    </source>
</evidence>
<keyword evidence="5 8" id="KW-0503">Monooxygenase</keyword>
<evidence type="ECO:0000256" key="5">
    <source>
        <dbReference type="ARBA" id="ARBA00023033"/>
    </source>
</evidence>
<protein>
    <submittedName>
        <fullName evidence="8">FAD-dependent monooxygenase</fullName>
    </submittedName>
</protein>
<dbReference type="SUPFAM" id="SSF51905">
    <property type="entry name" value="FAD/NAD(P)-binding domain"/>
    <property type="match status" value="1"/>
</dbReference>
<reference evidence="8 9" key="1">
    <citation type="submission" date="2019-05" db="EMBL/GenBank/DDBJ databases">
        <title>Draft genome sequence of Nonomuraea turkmeniaca DSM 43926.</title>
        <authorList>
            <person name="Saricaoglu S."/>
            <person name="Isik K."/>
        </authorList>
    </citation>
    <scope>NUCLEOTIDE SEQUENCE [LARGE SCALE GENOMIC DNA]</scope>
    <source>
        <strain evidence="8 9">DSM 43926</strain>
    </source>
</reference>
<dbReference type="GO" id="GO:0071949">
    <property type="term" value="F:FAD binding"/>
    <property type="evidence" value="ECO:0007669"/>
    <property type="project" value="InterPro"/>
</dbReference>
<gene>
    <name evidence="8" type="ORF">ETD86_37510</name>
</gene>
<dbReference type="Proteomes" id="UP000309128">
    <property type="component" value="Unassembled WGS sequence"/>
</dbReference>
<dbReference type="InterPro" id="IPR050493">
    <property type="entry name" value="FAD-dep_Monooxygenase_BioMet"/>
</dbReference>